<proteinExistence type="predicted"/>
<reference evidence="1 2" key="1">
    <citation type="journal article" date="2011" name="Stand. Genomic Sci.">
        <title>Complete genome sequence of Desulfobulbus propionicus type strain (1pr3).</title>
        <authorList>
            <person name="Pagani I."/>
            <person name="Lapidus A."/>
            <person name="Nolan M."/>
            <person name="Lucas S."/>
            <person name="Hammon N."/>
            <person name="Deshpande S."/>
            <person name="Cheng J.F."/>
            <person name="Chertkov O."/>
            <person name="Davenport K."/>
            <person name="Tapia R."/>
            <person name="Han C."/>
            <person name="Goodwin L."/>
            <person name="Pitluck S."/>
            <person name="Liolios K."/>
            <person name="Mavromatis K."/>
            <person name="Ivanova N."/>
            <person name="Mikhailova N."/>
            <person name="Pati A."/>
            <person name="Chen A."/>
            <person name="Palaniappan K."/>
            <person name="Land M."/>
            <person name="Hauser L."/>
            <person name="Chang Y.J."/>
            <person name="Jeffries C.D."/>
            <person name="Detter J.C."/>
            <person name="Brambilla E."/>
            <person name="Kannan K.P."/>
            <person name="Djao O.D."/>
            <person name="Rohde M."/>
            <person name="Pukall R."/>
            <person name="Spring S."/>
            <person name="Goker M."/>
            <person name="Sikorski J."/>
            <person name="Woyke T."/>
            <person name="Bristow J."/>
            <person name="Eisen J.A."/>
            <person name="Markowitz V."/>
            <person name="Hugenholtz P."/>
            <person name="Kyrpides N.C."/>
            <person name="Klenk H.P."/>
        </authorList>
    </citation>
    <scope>NUCLEOTIDE SEQUENCE [LARGE SCALE GENOMIC DNA]</scope>
    <source>
        <strain evidence="2">ATCC 33891 / DSM 2032 / 1pr3</strain>
    </source>
</reference>
<organism evidence="1 2">
    <name type="scientific">Desulfobulbus propionicus (strain ATCC 33891 / DSM 2032 / VKM B-1956 / 1pr3)</name>
    <dbReference type="NCBI Taxonomy" id="577650"/>
    <lineage>
        <taxon>Bacteria</taxon>
        <taxon>Pseudomonadati</taxon>
        <taxon>Thermodesulfobacteriota</taxon>
        <taxon>Desulfobulbia</taxon>
        <taxon>Desulfobulbales</taxon>
        <taxon>Desulfobulbaceae</taxon>
        <taxon>Desulfobulbus</taxon>
    </lineage>
</organism>
<dbReference type="Gene3D" id="3.50.30.50">
    <property type="entry name" value="Putative cyclase"/>
    <property type="match status" value="1"/>
</dbReference>
<sequence length="208" mass="23241">MKHWIGLSLPISEQMMVYKNAPDKRPSIETTRDFSRHGMHESTLHLPLHTGTHVDYPLHAIAGGKCSSDYRRFPDEFTALVVDLCPQPPAAITLAEVHDLPLEGIEAVFFRTLEQPLAAFDPLFPAVNAEAAAWLASRPLRFVGIDQPGIERAQPGHPTHIHLLEQDILIIEGLDLSRLAGGRYRCRAFTLGIERVEAEPVLVYAREQ</sequence>
<protein>
    <submittedName>
        <fullName evidence="1">Cyclase family protein</fullName>
    </submittedName>
</protein>
<name>A0A7U4DPM0_DESPD</name>
<dbReference type="PANTHER" id="PTHR31118">
    <property type="entry name" value="CYCLASE-LIKE PROTEIN 2"/>
    <property type="match status" value="1"/>
</dbReference>
<dbReference type="Pfam" id="PF04199">
    <property type="entry name" value="Cyclase"/>
    <property type="match status" value="1"/>
</dbReference>
<dbReference type="GO" id="GO:0019441">
    <property type="term" value="P:L-tryptophan catabolic process to kynurenine"/>
    <property type="evidence" value="ECO:0007669"/>
    <property type="project" value="InterPro"/>
</dbReference>
<keyword evidence="2" id="KW-1185">Reference proteome</keyword>
<dbReference type="PANTHER" id="PTHR31118:SF32">
    <property type="entry name" value="KYNURENINE FORMAMIDASE"/>
    <property type="match status" value="1"/>
</dbReference>
<evidence type="ECO:0000313" key="2">
    <source>
        <dbReference type="Proteomes" id="UP000006365"/>
    </source>
</evidence>
<dbReference type="EMBL" id="CP002364">
    <property type="protein sequence ID" value="ADW18296.1"/>
    <property type="molecule type" value="Genomic_DNA"/>
</dbReference>
<dbReference type="AlphaFoldDB" id="A0A7U4DPM0"/>
<dbReference type="InterPro" id="IPR037175">
    <property type="entry name" value="KFase_sf"/>
</dbReference>
<accession>A0A7U4DPM0</accession>
<evidence type="ECO:0000313" key="1">
    <source>
        <dbReference type="EMBL" id="ADW18296.1"/>
    </source>
</evidence>
<gene>
    <name evidence="1" type="ordered locus">Despr_2151</name>
</gene>
<dbReference type="InterPro" id="IPR007325">
    <property type="entry name" value="KFase/CYL"/>
</dbReference>
<dbReference type="Proteomes" id="UP000006365">
    <property type="component" value="Chromosome"/>
</dbReference>
<dbReference type="KEGG" id="dpr:Despr_2151"/>
<dbReference type="RefSeq" id="WP_015724835.1">
    <property type="nucleotide sequence ID" value="NC_014972.1"/>
</dbReference>
<dbReference type="SUPFAM" id="SSF102198">
    <property type="entry name" value="Putative cyclase"/>
    <property type="match status" value="1"/>
</dbReference>
<dbReference type="GO" id="GO:0004061">
    <property type="term" value="F:arylformamidase activity"/>
    <property type="evidence" value="ECO:0007669"/>
    <property type="project" value="InterPro"/>
</dbReference>